<organism evidence="4 5">
    <name type="scientific">Halobaculum roseum</name>
    <dbReference type="NCBI Taxonomy" id="2175149"/>
    <lineage>
        <taxon>Archaea</taxon>
        <taxon>Methanobacteriati</taxon>
        <taxon>Methanobacteriota</taxon>
        <taxon>Stenosarchaea group</taxon>
        <taxon>Halobacteria</taxon>
        <taxon>Halobacteriales</taxon>
        <taxon>Haloferacaceae</taxon>
        <taxon>Halobaculum</taxon>
    </lineage>
</organism>
<dbReference type="EMBL" id="JBHMAJ010000001">
    <property type="protein sequence ID" value="MFB9822913.1"/>
    <property type="molecule type" value="Genomic_DNA"/>
</dbReference>
<dbReference type="RefSeq" id="WP_222921996.1">
    <property type="nucleotide sequence ID" value="NZ_CP082286.1"/>
</dbReference>
<dbReference type="Pfam" id="PF26503">
    <property type="entry name" value="DUF8167_3rd"/>
    <property type="match status" value="1"/>
</dbReference>
<gene>
    <name evidence="4" type="ORF">ACFFOL_01755</name>
</gene>
<evidence type="ECO:0000256" key="1">
    <source>
        <dbReference type="SAM" id="MobiDB-lite"/>
    </source>
</evidence>
<evidence type="ECO:0000256" key="2">
    <source>
        <dbReference type="SAM" id="Phobius"/>
    </source>
</evidence>
<proteinExistence type="predicted"/>
<feature type="transmembrane region" description="Helical" evidence="2">
    <location>
        <begin position="64"/>
        <end position="83"/>
    </location>
</feature>
<evidence type="ECO:0000313" key="4">
    <source>
        <dbReference type="EMBL" id="MFB9822913.1"/>
    </source>
</evidence>
<dbReference type="InterPro" id="IPR058603">
    <property type="entry name" value="DUF8167_2nd"/>
</dbReference>
<dbReference type="InterPro" id="IPR058604">
    <property type="entry name" value="DUF8167_3rd"/>
</dbReference>
<dbReference type="Pfam" id="PF26501">
    <property type="entry name" value="DUF8167"/>
    <property type="match status" value="1"/>
</dbReference>
<comment type="caution">
    <text evidence="4">The sequence shown here is derived from an EMBL/GenBank/DDBJ whole genome shotgun (WGS) entry which is preliminary data.</text>
</comment>
<evidence type="ECO:0000259" key="3">
    <source>
        <dbReference type="PROSITE" id="PS51202"/>
    </source>
</evidence>
<name>A0ABD5MGE7_9EURY</name>
<feature type="compositionally biased region" description="Low complexity" evidence="1">
    <location>
        <begin position="297"/>
        <end position="348"/>
    </location>
</feature>
<dbReference type="InterPro" id="IPR058480">
    <property type="entry name" value="DUF8167_N"/>
</dbReference>
<keyword evidence="2" id="KW-1133">Transmembrane helix</keyword>
<feature type="compositionally biased region" description="Low complexity" evidence="1">
    <location>
        <begin position="275"/>
        <end position="286"/>
    </location>
</feature>
<protein>
    <submittedName>
        <fullName evidence="4">Potassium transporter TrkA</fullName>
    </submittedName>
</protein>
<dbReference type="InterPro" id="IPR006037">
    <property type="entry name" value="RCK_C"/>
</dbReference>
<dbReference type="Pfam" id="PF26502">
    <property type="entry name" value="DUF8167_2nd"/>
    <property type="match status" value="1"/>
</dbReference>
<sequence length="480" mass="49356">MIPGPSGVPPAAAATAVPIQSFVDVFGGLNAPRLVGFAVASFLVAAAGAAAYRWFVNDAVPRGLTTLLGTAVVAVYLNTVGLFETVIPVGGAVAADPFAPATVLRNVVSLLVAAAAAPVGRRAGDRFATSVTAVTGADAVEGELSRFARTVGRIRPLTLPETVADIDGYDPVDDATKERLAGETLLFPRRLSDEELRERFVARLKTEYEVGHVDAEFDGDRIVHLGVGRRVAGIGPTLDPSACAVAVRADPPNGAGPGDVVQVWRRPEPTPEPTTPESVTEPVPETDAADNSGPPIDSDSAASTEAGSAETSAASADASTGASAATPADESVDADPASPATAASAAPPEFERVSTAELRSAAGDVVTLAVDESDAARFDADGEYRLVTLPASPRADREFASVLRAADETMGVVRIETGSDLADDTVERVAGAVVAVETVDGEVEPIPRRGRTLSAGETLYLVARPEAIREVERRASAPEP</sequence>
<feature type="transmembrane region" description="Helical" evidence="2">
    <location>
        <begin position="34"/>
        <end position="52"/>
    </location>
</feature>
<keyword evidence="2" id="KW-0812">Transmembrane</keyword>
<dbReference type="PROSITE" id="PS51202">
    <property type="entry name" value="RCK_C"/>
    <property type="match status" value="1"/>
</dbReference>
<dbReference type="Proteomes" id="UP001589595">
    <property type="component" value="Unassembled WGS sequence"/>
</dbReference>
<reference evidence="4" key="1">
    <citation type="submission" date="2024-09" db="EMBL/GenBank/DDBJ databases">
        <authorList>
            <person name="Sun Q."/>
        </authorList>
    </citation>
    <scope>NUCLEOTIDE SEQUENCE [LARGE SCALE GENOMIC DNA]</scope>
    <source>
        <strain evidence="4">JCM 31273</strain>
    </source>
</reference>
<feature type="region of interest" description="Disordered" evidence="1">
    <location>
        <begin position="249"/>
        <end position="351"/>
    </location>
</feature>
<dbReference type="GeneID" id="67212245"/>
<evidence type="ECO:0000313" key="5">
    <source>
        <dbReference type="Proteomes" id="UP001589595"/>
    </source>
</evidence>
<keyword evidence="5" id="KW-1185">Reference proteome</keyword>
<feature type="domain" description="RCK C-terminal" evidence="3">
    <location>
        <begin position="397"/>
        <end position="477"/>
    </location>
</feature>
<dbReference type="AlphaFoldDB" id="A0ABD5MGE7"/>
<keyword evidence="2" id="KW-0472">Membrane</keyword>
<accession>A0ABD5MGE7</accession>